<dbReference type="OrthoDB" id="4760831at2759"/>
<accession>W9WA91</accession>
<feature type="compositionally biased region" description="Polar residues" evidence="1">
    <location>
        <begin position="25"/>
        <end position="39"/>
    </location>
</feature>
<comment type="caution">
    <text evidence="2">The sequence shown here is derived from an EMBL/GenBank/DDBJ whole genome shotgun (WGS) entry which is preliminary data.</text>
</comment>
<evidence type="ECO:0000313" key="2">
    <source>
        <dbReference type="EMBL" id="EXJ65042.1"/>
    </source>
</evidence>
<proteinExistence type="predicted"/>
<gene>
    <name evidence="2" type="ORF">A1O7_01381</name>
</gene>
<dbReference type="GeneID" id="19175994"/>
<protein>
    <submittedName>
        <fullName evidence="2">Uncharacterized protein</fullName>
    </submittedName>
</protein>
<dbReference type="RefSeq" id="XP_007753609.1">
    <property type="nucleotide sequence ID" value="XM_007755419.1"/>
</dbReference>
<feature type="compositionally biased region" description="Low complexity" evidence="1">
    <location>
        <begin position="15"/>
        <end position="24"/>
    </location>
</feature>
<feature type="region of interest" description="Disordered" evidence="1">
    <location>
        <begin position="15"/>
        <end position="41"/>
    </location>
</feature>
<dbReference type="EMBL" id="AMGW01000001">
    <property type="protein sequence ID" value="EXJ65042.1"/>
    <property type="molecule type" value="Genomic_DNA"/>
</dbReference>
<dbReference type="Proteomes" id="UP000019473">
    <property type="component" value="Unassembled WGS sequence"/>
</dbReference>
<dbReference type="VEuPathDB" id="FungiDB:A1O7_01381"/>
<dbReference type="AlphaFoldDB" id="W9WA91"/>
<reference evidence="2 3" key="1">
    <citation type="submission" date="2013-03" db="EMBL/GenBank/DDBJ databases">
        <title>The Genome Sequence of Cladophialophora yegresii CBS 114405.</title>
        <authorList>
            <consortium name="The Broad Institute Genomics Platform"/>
            <person name="Cuomo C."/>
            <person name="de Hoog S."/>
            <person name="Gorbushina A."/>
            <person name="Walker B."/>
            <person name="Young S.K."/>
            <person name="Zeng Q."/>
            <person name="Gargeya S."/>
            <person name="Fitzgerald M."/>
            <person name="Haas B."/>
            <person name="Abouelleil A."/>
            <person name="Allen A.W."/>
            <person name="Alvarado L."/>
            <person name="Arachchi H.M."/>
            <person name="Berlin A.M."/>
            <person name="Chapman S.B."/>
            <person name="Gainer-Dewar J."/>
            <person name="Goldberg J."/>
            <person name="Griggs A."/>
            <person name="Gujja S."/>
            <person name="Hansen M."/>
            <person name="Howarth C."/>
            <person name="Imamovic A."/>
            <person name="Ireland A."/>
            <person name="Larimer J."/>
            <person name="McCowan C."/>
            <person name="Murphy C."/>
            <person name="Pearson M."/>
            <person name="Poon T.W."/>
            <person name="Priest M."/>
            <person name="Roberts A."/>
            <person name="Saif S."/>
            <person name="Shea T."/>
            <person name="Sisk P."/>
            <person name="Sykes S."/>
            <person name="Wortman J."/>
            <person name="Nusbaum C."/>
            <person name="Birren B."/>
        </authorList>
    </citation>
    <scope>NUCLEOTIDE SEQUENCE [LARGE SCALE GENOMIC DNA]</scope>
    <source>
        <strain evidence="2 3">CBS 114405</strain>
    </source>
</reference>
<evidence type="ECO:0000313" key="3">
    <source>
        <dbReference type="Proteomes" id="UP000019473"/>
    </source>
</evidence>
<name>W9WA91_9EURO</name>
<dbReference type="HOGENOM" id="CLU_483962_0_0_1"/>
<sequence length="563" mass="62951">MVLGVITSAIRSRSGSEGSRFSVSDASDISTNAETSATEAEQRPWLEDLKDLAAECTDAATRVLDNRKPAYDNVRVLLIYWSKGEYKEMKTNAAKIGNTFRTVYGFDVMEPLELPEERPGNKLGERLNNVAAISSEKGKNDLLIIYYCGHAEWKPGNPDDLIWKPRKVDQPRISWKQKQADLHDADCDLLFILDCCYAGRMVKMEKNTWRRRCEVLGAVDANTKARVEEHLSFTTALCANLTTGAYAQDLYLVLSHSDAMDKHKLRHAPSWSKYLFNEDYKFGIYLRPQKKDVAGHQMPQNNSHEAIQDPQIRDLGEVQAKSDAVMVIACKMQKQPQPEELRHWENIMIASPLSVTAMRFQALSMDEIREFEEQCRRAAVEVKLASVFHGSTVAILSMPIWMWCNLQPSPSYEAIALVRSHDLLHPATEGSGAALAIEDVAGAAIKEHGGGSLTGRSHMITPPVTPPERFNALTKQSSGLVVEPETRARAEIPWLHGALSGYRSHSRSQPDPATRKRTRVHHIPIREGLSKALTLPGTCVNMSNVDLSEFIPMVDHLMKGIKV</sequence>
<dbReference type="eggNOG" id="ENOG502TEBN">
    <property type="taxonomic scope" value="Eukaryota"/>
</dbReference>
<evidence type="ECO:0000256" key="1">
    <source>
        <dbReference type="SAM" id="MobiDB-lite"/>
    </source>
</evidence>
<organism evidence="2 3">
    <name type="scientific">Cladophialophora yegresii CBS 114405</name>
    <dbReference type="NCBI Taxonomy" id="1182544"/>
    <lineage>
        <taxon>Eukaryota</taxon>
        <taxon>Fungi</taxon>
        <taxon>Dikarya</taxon>
        <taxon>Ascomycota</taxon>
        <taxon>Pezizomycotina</taxon>
        <taxon>Eurotiomycetes</taxon>
        <taxon>Chaetothyriomycetidae</taxon>
        <taxon>Chaetothyriales</taxon>
        <taxon>Herpotrichiellaceae</taxon>
        <taxon>Cladophialophora</taxon>
    </lineage>
</organism>
<keyword evidence="3" id="KW-1185">Reference proteome</keyword>